<protein>
    <submittedName>
        <fullName evidence="1">Uncharacterized protein</fullName>
    </submittedName>
</protein>
<keyword evidence="2" id="KW-1185">Reference proteome</keyword>
<name>A0ABN9BBV4_9NEOB</name>
<gene>
    <name evidence="1" type="ORF">SPARVUS_LOCUS2595573</name>
</gene>
<evidence type="ECO:0000313" key="2">
    <source>
        <dbReference type="Proteomes" id="UP001162483"/>
    </source>
</evidence>
<feature type="non-terminal residue" evidence="1">
    <location>
        <position position="1"/>
    </location>
</feature>
<accession>A0ABN9BBV4</accession>
<organism evidence="1 2">
    <name type="scientific">Staurois parvus</name>
    <dbReference type="NCBI Taxonomy" id="386267"/>
    <lineage>
        <taxon>Eukaryota</taxon>
        <taxon>Metazoa</taxon>
        <taxon>Chordata</taxon>
        <taxon>Craniata</taxon>
        <taxon>Vertebrata</taxon>
        <taxon>Euteleostomi</taxon>
        <taxon>Amphibia</taxon>
        <taxon>Batrachia</taxon>
        <taxon>Anura</taxon>
        <taxon>Neobatrachia</taxon>
        <taxon>Ranoidea</taxon>
        <taxon>Ranidae</taxon>
        <taxon>Staurois</taxon>
    </lineage>
</organism>
<comment type="caution">
    <text evidence="1">The sequence shown here is derived from an EMBL/GenBank/DDBJ whole genome shotgun (WGS) entry which is preliminary data.</text>
</comment>
<sequence length="43" mass="4960">SPGLGWRFLAFTWRSPGKAEKGETYMLFCVSLRNREIQNSMPP</sequence>
<dbReference type="EMBL" id="CATNWA010003326">
    <property type="protein sequence ID" value="CAI9545068.1"/>
    <property type="molecule type" value="Genomic_DNA"/>
</dbReference>
<reference evidence="1" key="1">
    <citation type="submission" date="2023-05" db="EMBL/GenBank/DDBJ databases">
        <authorList>
            <person name="Stuckert A."/>
        </authorList>
    </citation>
    <scope>NUCLEOTIDE SEQUENCE</scope>
</reference>
<dbReference type="Proteomes" id="UP001162483">
    <property type="component" value="Unassembled WGS sequence"/>
</dbReference>
<evidence type="ECO:0000313" key="1">
    <source>
        <dbReference type="EMBL" id="CAI9545068.1"/>
    </source>
</evidence>
<proteinExistence type="predicted"/>